<evidence type="ECO:0000313" key="5">
    <source>
        <dbReference type="EMBL" id="NYJ35118.1"/>
    </source>
</evidence>
<dbReference type="Gene3D" id="3.40.50.720">
    <property type="entry name" value="NAD(P)-binding Rossmann-like Domain"/>
    <property type="match status" value="1"/>
</dbReference>
<proteinExistence type="inferred from homology"/>
<organism evidence="5 6">
    <name type="scientific">Nocardiopsis aegyptia</name>
    <dbReference type="NCBI Taxonomy" id="220378"/>
    <lineage>
        <taxon>Bacteria</taxon>
        <taxon>Bacillati</taxon>
        <taxon>Actinomycetota</taxon>
        <taxon>Actinomycetes</taxon>
        <taxon>Streptosporangiales</taxon>
        <taxon>Nocardiopsidaceae</taxon>
        <taxon>Nocardiopsis</taxon>
    </lineage>
</organism>
<dbReference type="SUPFAM" id="SSF51735">
    <property type="entry name" value="NAD(P)-binding Rossmann-fold domains"/>
    <property type="match status" value="1"/>
</dbReference>
<evidence type="ECO:0000256" key="1">
    <source>
        <dbReference type="ARBA" id="ARBA00006484"/>
    </source>
</evidence>
<dbReference type="PRINTS" id="PR00081">
    <property type="entry name" value="GDHRDH"/>
</dbReference>
<keyword evidence="2" id="KW-0560">Oxidoreductase</keyword>
<dbReference type="PANTHER" id="PTHR43669">
    <property type="entry name" value="5-KETO-D-GLUCONATE 5-REDUCTASE"/>
    <property type="match status" value="1"/>
</dbReference>
<evidence type="ECO:0000256" key="2">
    <source>
        <dbReference type="ARBA" id="ARBA00023002"/>
    </source>
</evidence>
<dbReference type="RefSeq" id="WP_312889271.1">
    <property type="nucleotide sequence ID" value="NZ_JACCFS010000001.1"/>
</dbReference>
<comment type="similarity">
    <text evidence="1 3">Belongs to the short-chain dehydrogenases/reductases (SDR) family.</text>
</comment>
<evidence type="ECO:0000259" key="4">
    <source>
        <dbReference type="SMART" id="SM00822"/>
    </source>
</evidence>
<keyword evidence="6" id="KW-1185">Reference proteome</keyword>
<feature type="domain" description="Ketoreductase" evidence="4">
    <location>
        <begin position="19"/>
        <end position="197"/>
    </location>
</feature>
<reference evidence="5 6" key="1">
    <citation type="submission" date="2020-07" db="EMBL/GenBank/DDBJ databases">
        <title>Sequencing the genomes of 1000 actinobacteria strains.</title>
        <authorList>
            <person name="Klenk H.-P."/>
        </authorList>
    </citation>
    <scope>NUCLEOTIDE SEQUENCE [LARGE SCALE GENOMIC DNA]</scope>
    <source>
        <strain evidence="5 6">DSM 44442</strain>
    </source>
</reference>
<dbReference type="Pfam" id="PF00106">
    <property type="entry name" value="adh_short"/>
    <property type="match status" value="1"/>
</dbReference>
<dbReference type="InterPro" id="IPR036291">
    <property type="entry name" value="NAD(P)-bd_dom_sf"/>
</dbReference>
<dbReference type="PANTHER" id="PTHR43669:SF12">
    <property type="entry name" value="BLR5618 PROTEIN"/>
    <property type="match status" value="1"/>
</dbReference>
<dbReference type="GO" id="GO:0016491">
    <property type="term" value="F:oxidoreductase activity"/>
    <property type="evidence" value="ECO:0007669"/>
    <property type="project" value="UniProtKB-KW"/>
</dbReference>
<dbReference type="FunFam" id="3.40.50.720:FF:000084">
    <property type="entry name" value="Short-chain dehydrogenase reductase"/>
    <property type="match status" value="1"/>
</dbReference>
<evidence type="ECO:0000313" key="6">
    <source>
        <dbReference type="Proteomes" id="UP000572051"/>
    </source>
</evidence>
<gene>
    <name evidence="5" type="ORF">HNR10_002999</name>
</gene>
<protein>
    <submittedName>
        <fullName evidence="5">NAD(P)-dependent dehydrogenase (Short-subunit alcohol dehydrogenase family)</fullName>
    </submittedName>
</protein>
<dbReference type="PRINTS" id="PR00080">
    <property type="entry name" value="SDRFAMILY"/>
</dbReference>
<dbReference type="CDD" id="cd05233">
    <property type="entry name" value="SDR_c"/>
    <property type="match status" value="1"/>
</dbReference>
<sequence length="261" mass="26842">MDEGGPRVAQERTGTAGRGVVVVTGAGSGLGRAIAARLLDDGYAVVLAGRRRAALEETADGHPRAVVAEADVTRADSVRALFALVRERFGRVDVLVNNAGVFGPSAAVDAVSDEDWQSVLATNVTGSMYCAREAARLMKEQDPRGGRIINNGSVSAHVPRPSSVAYTVSKHAVSGLTASMNLDLRGHGIACTQIDVGNAATAMVSGFGAGAVQPDGSVRAEPVIDPAHVASTIAHVVSLPPEVSVPQVTVMAREMPYAGRG</sequence>
<dbReference type="AlphaFoldDB" id="A0A7Z0JAB1"/>
<dbReference type="SMART" id="SM00822">
    <property type="entry name" value="PKS_KR"/>
    <property type="match status" value="1"/>
</dbReference>
<dbReference type="InterPro" id="IPR002347">
    <property type="entry name" value="SDR_fam"/>
</dbReference>
<dbReference type="EMBL" id="JACCFS010000001">
    <property type="protein sequence ID" value="NYJ35118.1"/>
    <property type="molecule type" value="Genomic_DNA"/>
</dbReference>
<dbReference type="InterPro" id="IPR057326">
    <property type="entry name" value="KR_dom"/>
</dbReference>
<comment type="caution">
    <text evidence="5">The sequence shown here is derived from an EMBL/GenBank/DDBJ whole genome shotgun (WGS) entry which is preliminary data.</text>
</comment>
<dbReference type="Proteomes" id="UP000572051">
    <property type="component" value="Unassembled WGS sequence"/>
</dbReference>
<evidence type="ECO:0000256" key="3">
    <source>
        <dbReference type="RuleBase" id="RU000363"/>
    </source>
</evidence>
<name>A0A7Z0JAB1_9ACTN</name>
<accession>A0A7Z0JAB1</accession>